<dbReference type="RefSeq" id="WP_068042420.1">
    <property type="nucleotide sequence ID" value="NZ_JAAXOO010000005.1"/>
</dbReference>
<sequence length="185" mass="20756">MNDDIDKAAQDDPEWVVWRSQVEDAAARLFTDTLLRAPGDWVTPAGKPLGPMPVGVDVYSDEMVDDWLADAFGYLFPSEDSLSEPDQAEAVSQLVAYVGEYFVRRLGGRWVNRPSEMVLFGFGPTIRYDWTDSSDNPEDLIFSAAEEGDFDSTIGQAWYSRSVDFAEAHGLPHSQFDVERKHGLR</sequence>
<reference evidence="1 2" key="1">
    <citation type="submission" date="2020-04" db="EMBL/GenBank/DDBJ databases">
        <title>MicrobeNet Type strains.</title>
        <authorList>
            <person name="Nicholson A.C."/>
        </authorList>
    </citation>
    <scope>NUCLEOTIDE SEQUENCE [LARGE SCALE GENOMIC DNA]</scope>
    <source>
        <strain evidence="1 2">DSM 45078</strain>
    </source>
</reference>
<gene>
    <name evidence="1" type="ORF">HGA13_19995</name>
</gene>
<accession>A0A846XH63</accession>
<keyword evidence="2" id="KW-1185">Reference proteome</keyword>
<comment type="caution">
    <text evidence="1">The sequence shown here is derived from an EMBL/GenBank/DDBJ whole genome shotgun (WGS) entry which is preliminary data.</text>
</comment>
<dbReference type="EMBL" id="JAAXOO010000005">
    <property type="protein sequence ID" value="NKY35332.1"/>
    <property type="molecule type" value="Genomic_DNA"/>
</dbReference>
<name>A0A846XH63_9NOCA</name>
<proteinExistence type="predicted"/>
<organism evidence="1 2">
    <name type="scientific">Nocardia speluncae</name>
    <dbReference type="NCBI Taxonomy" id="419477"/>
    <lineage>
        <taxon>Bacteria</taxon>
        <taxon>Bacillati</taxon>
        <taxon>Actinomycetota</taxon>
        <taxon>Actinomycetes</taxon>
        <taxon>Mycobacteriales</taxon>
        <taxon>Nocardiaceae</taxon>
        <taxon>Nocardia</taxon>
    </lineage>
</organism>
<evidence type="ECO:0000313" key="1">
    <source>
        <dbReference type="EMBL" id="NKY35332.1"/>
    </source>
</evidence>
<dbReference type="AlphaFoldDB" id="A0A846XH63"/>
<protein>
    <submittedName>
        <fullName evidence="1">Uncharacterized protein</fullName>
    </submittedName>
</protein>
<evidence type="ECO:0000313" key="2">
    <source>
        <dbReference type="Proteomes" id="UP000565715"/>
    </source>
</evidence>
<dbReference type="Proteomes" id="UP000565715">
    <property type="component" value="Unassembled WGS sequence"/>
</dbReference>